<feature type="domain" description="Leucine-binding protein" evidence="6">
    <location>
        <begin position="26"/>
        <end position="372"/>
    </location>
</feature>
<dbReference type="PRINTS" id="PR00337">
    <property type="entry name" value="LEUILEVALBP"/>
</dbReference>
<proteinExistence type="inferred from homology"/>
<gene>
    <name evidence="7" type="ORF">GCM10007924_15060</name>
</gene>
<evidence type="ECO:0000256" key="1">
    <source>
        <dbReference type="ARBA" id="ARBA00010062"/>
    </source>
</evidence>
<evidence type="ECO:0000256" key="5">
    <source>
        <dbReference type="SAM" id="SignalP"/>
    </source>
</evidence>
<dbReference type="PANTHER" id="PTHR30483:SF6">
    <property type="entry name" value="PERIPLASMIC BINDING PROTEIN OF ABC TRANSPORTER FOR NATURAL AMINO ACIDS"/>
    <property type="match status" value="1"/>
</dbReference>
<reference evidence="7" key="1">
    <citation type="journal article" date="2014" name="Int. J. Syst. Evol. Microbiol.">
        <title>Complete genome of a new Firmicutes species belonging to the dominant human colonic microbiota ('Ruminococcus bicirculans') reveals two chromosomes and a selective capacity to utilize plant glucans.</title>
        <authorList>
            <consortium name="NISC Comparative Sequencing Program"/>
            <person name="Wegmann U."/>
            <person name="Louis P."/>
            <person name="Goesmann A."/>
            <person name="Henrissat B."/>
            <person name="Duncan S.H."/>
            <person name="Flint H.J."/>
        </authorList>
    </citation>
    <scope>NUCLEOTIDE SEQUENCE</scope>
    <source>
        <strain evidence="7">NBRC 103408</strain>
    </source>
</reference>
<keyword evidence="3 5" id="KW-0732">Signal</keyword>
<evidence type="ECO:0000313" key="7">
    <source>
        <dbReference type="EMBL" id="GLQ06285.1"/>
    </source>
</evidence>
<dbReference type="PANTHER" id="PTHR30483">
    <property type="entry name" value="LEUCINE-SPECIFIC-BINDING PROTEIN"/>
    <property type="match status" value="1"/>
</dbReference>
<dbReference type="Pfam" id="PF13458">
    <property type="entry name" value="Peripla_BP_6"/>
    <property type="match status" value="1"/>
</dbReference>
<protein>
    <submittedName>
        <fullName evidence="7">Branched-chain amino acid ABC transporter substrate-binding protein</fullName>
    </submittedName>
</protein>
<feature type="chain" id="PRO_5046968732" evidence="5">
    <location>
        <begin position="24"/>
        <end position="414"/>
    </location>
</feature>
<feature type="signal peptide" evidence="5">
    <location>
        <begin position="1"/>
        <end position="23"/>
    </location>
</feature>
<evidence type="ECO:0000256" key="2">
    <source>
        <dbReference type="ARBA" id="ARBA00022448"/>
    </source>
</evidence>
<sequence length="414" mass="44761">MSIKSTIIVGAAFATLSAFSAQAAEKIKIAFIDPLSGPFAATGTNGLQQFIYAADELVNKKGGVLGGREFEIVPLDNKVSPKESLVQLKRAIGDGIHYVVQGNSSGVANALTDAISKHNRRNPDSRVILLNYSAVDPALTNEKCSYWHFRFDAGADIKMNALTDAIKNNSNIKKVYIIGQDYSFGKAVASSAIQFLGEKRPDIEIVGNELHPIGKVKDFTPYATKIRASGADAVITGNWGADMVGLGKAIGETGLDVPIYTYYAANDGITKTIGEGGKNRIRLVHEGPVNPPSNDVYKAYHTGFKAKNPDKDVSQFRIVNVIQMLAKAMEQAGSEKPIEVAKQLEGMEFTTLHGEKVVMRSDDHQLIQPIHISVHTNENITFDSDNSGYGMRTESTIAAADTALPTTCKMERPE</sequence>
<evidence type="ECO:0000259" key="6">
    <source>
        <dbReference type="Pfam" id="PF13458"/>
    </source>
</evidence>
<accession>A0ABQ5U2A3</accession>
<evidence type="ECO:0000256" key="3">
    <source>
        <dbReference type="ARBA" id="ARBA00022729"/>
    </source>
</evidence>
<reference evidence="7" key="2">
    <citation type="submission" date="2023-01" db="EMBL/GenBank/DDBJ databases">
        <title>Draft genome sequence of Sneathiella chinensis strain NBRC 103408.</title>
        <authorList>
            <person name="Sun Q."/>
            <person name="Mori K."/>
        </authorList>
    </citation>
    <scope>NUCLEOTIDE SEQUENCE</scope>
    <source>
        <strain evidence="7">NBRC 103408</strain>
    </source>
</reference>
<keyword evidence="8" id="KW-1185">Reference proteome</keyword>
<dbReference type="Proteomes" id="UP001161409">
    <property type="component" value="Unassembled WGS sequence"/>
</dbReference>
<comment type="similarity">
    <text evidence="1">Belongs to the leucine-binding protein family.</text>
</comment>
<dbReference type="EMBL" id="BSNF01000006">
    <property type="protein sequence ID" value="GLQ06285.1"/>
    <property type="molecule type" value="Genomic_DNA"/>
</dbReference>
<evidence type="ECO:0000313" key="8">
    <source>
        <dbReference type="Proteomes" id="UP001161409"/>
    </source>
</evidence>
<organism evidence="7 8">
    <name type="scientific">Sneathiella chinensis</name>
    <dbReference type="NCBI Taxonomy" id="349750"/>
    <lineage>
        <taxon>Bacteria</taxon>
        <taxon>Pseudomonadati</taxon>
        <taxon>Pseudomonadota</taxon>
        <taxon>Alphaproteobacteria</taxon>
        <taxon>Sneathiellales</taxon>
        <taxon>Sneathiellaceae</taxon>
        <taxon>Sneathiella</taxon>
    </lineage>
</organism>
<dbReference type="InterPro" id="IPR028082">
    <property type="entry name" value="Peripla_BP_I"/>
</dbReference>
<dbReference type="Gene3D" id="3.40.50.2300">
    <property type="match status" value="2"/>
</dbReference>
<keyword evidence="2" id="KW-0813">Transport</keyword>
<dbReference type="CDD" id="cd06329">
    <property type="entry name" value="PBP1_SBP-like"/>
    <property type="match status" value="1"/>
</dbReference>
<dbReference type="SUPFAM" id="SSF53822">
    <property type="entry name" value="Periplasmic binding protein-like I"/>
    <property type="match status" value="1"/>
</dbReference>
<name>A0ABQ5U2A3_9PROT</name>
<comment type="caution">
    <text evidence="7">The sequence shown here is derived from an EMBL/GenBank/DDBJ whole genome shotgun (WGS) entry which is preliminary data.</text>
</comment>
<dbReference type="InterPro" id="IPR051010">
    <property type="entry name" value="BCAA_transport"/>
</dbReference>
<dbReference type="InterPro" id="IPR000709">
    <property type="entry name" value="Leu_Ile_Val-bd"/>
</dbReference>
<evidence type="ECO:0000256" key="4">
    <source>
        <dbReference type="ARBA" id="ARBA00022970"/>
    </source>
</evidence>
<keyword evidence="4" id="KW-0029">Amino-acid transport</keyword>
<dbReference type="InterPro" id="IPR028081">
    <property type="entry name" value="Leu-bd"/>
</dbReference>